<dbReference type="InterPro" id="IPR008893">
    <property type="entry name" value="WGR_domain"/>
</dbReference>
<dbReference type="SMART" id="SM00773">
    <property type="entry name" value="WGR"/>
    <property type="match status" value="1"/>
</dbReference>
<feature type="domain" description="WGR" evidence="2">
    <location>
        <begin position="1"/>
        <end position="79"/>
    </location>
</feature>
<dbReference type="Pfam" id="PF13569">
    <property type="entry name" value="DUF4132"/>
    <property type="match status" value="1"/>
</dbReference>
<accession>A0A1C4WCV6</accession>
<evidence type="ECO:0000259" key="2">
    <source>
        <dbReference type="PROSITE" id="PS51977"/>
    </source>
</evidence>
<feature type="region of interest" description="Disordered" evidence="1">
    <location>
        <begin position="68"/>
        <end position="123"/>
    </location>
</feature>
<feature type="compositionally biased region" description="Low complexity" evidence="1">
    <location>
        <begin position="97"/>
        <end position="118"/>
    </location>
</feature>
<name>A0A1C4WCV6_9ACTN</name>
<organism evidence="3 4">
    <name type="scientific">Micromonospora marina</name>
    <dbReference type="NCBI Taxonomy" id="307120"/>
    <lineage>
        <taxon>Bacteria</taxon>
        <taxon>Bacillati</taxon>
        <taxon>Actinomycetota</taxon>
        <taxon>Actinomycetes</taxon>
        <taxon>Micromonosporales</taxon>
        <taxon>Micromonosporaceae</taxon>
        <taxon>Micromonospora</taxon>
    </lineage>
</organism>
<sequence length="1227" mass="131076">MRRFEFVGGGSAKFWEVGQREATVTVRYGSIGAQGRTQVKELGSPAEAAAHADRLIAEKLRKGYAETTVAPSTGQDGAPAAEPAAPSRDPEATGADPTGARAAGSGPAGAQSATSPAGELPDEDAFEVPAGWRRMLVPRRGGTPGTALPSAAKGRAAGRKVLDAVAVPVAATARATGDPELGLALRGYLDGEPGPSGGAALVAAVAAALGYNGRDQQGVAVADLLVADLGPVGAAVAATEQITVAAAGPGSPLLLNRTEAEKSHNYGQWRLRQSVLRRVRAHLAAAGDEDYAAARTALVPYRSRPLAARAVTSFLLPTEREWVAQDVADVARAGGPLLAELLLGAVDEVDAIHALAGHLVVYRLMYDQAPIVTATAAVGPPVAPVLAGWFDHEHTGADGRQRLVSLLAALPGDEPMTALLGRLDRKYVPPAVTETLRRFPVRGVRLLSAAVEGRSPAAREAATLLRAHVLANPAAVEAALPALDAAQRERVERIRDDASALPVAGPDRLPPVLVSPPWSVRRPRSTPPVVDGLTRPAGSATAWLPGERERWAAVVPRWSGWWRGDDLTVLAAEVAAGRAGSYEAIHFFVRATEELARPLLPAWRPDESWGADEWMTRLAGRYELDALPAALHLARTAPKSVGEVLLPYADGEVADLMADWLDRLRSARPTARAWLRRHPEYATRALLPAALGTPGPRRRAAERALRLVAAEHRETLLGVAREYGDEALAAATAMLDADPLAQLPARMPSLPAWLDPAVLPQVMLRDRSAALPADAVRHLCTMLAISSPGEPYPGVEIVRAACEADSLAEFAWALFESWQSAGAPSKDGWAFTALGLLGDDSTARRLAPLVRAWPGESQHARAVTGLEVLAQIGTDVALMHLYGISQKVKFRGLREQAARKVTEVADGLGLTPEQLGDRLVPDLGLDADGSLVLDYGPRRFTVGFDEQLKPYVVDGTGARRKDLPKPGARDDATLAPAAHKRFAGLKKDVRTLAADQIRRFEAAMVTGRRWPAADFRRYFLSHPLLWHVVRRLVWGTVDDAGTVGTAFRVAEDRTLADADDETYALPDDATVTIAHPLHLGAAVPAWAEVFADYEILQPFPQLGREVHRLEAAERGEALLHRHIGVTVPAGRLLSLERRGWRRGTPQDAGIQSWLEREVPGGRAVVIDLDPGIAVGVVDMFPDQKIEAIWVNDVPYGDWYQRGGKVRLGDLDDVTVSEVLRDLAEVTR</sequence>
<dbReference type="EMBL" id="FMCV01000004">
    <property type="protein sequence ID" value="SCE94020.1"/>
    <property type="molecule type" value="Genomic_DNA"/>
</dbReference>
<reference evidence="4" key="1">
    <citation type="submission" date="2016-06" db="EMBL/GenBank/DDBJ databases">
        <authorList>
            <person name="Varghese N."/>
        </authorList>
    </citation>
    <scope>NUCLEOTIDE SEQUENCE [LARGE SCALE GENOMIC DNA]</scope>
    <source>
        <strain evidence="4">DSM 45555</strain>
    </source>
</reference>
<evidence type="ECO:0000313" key="4">
    <source>
        <dbReference type="Proteomes" id="UP000198551"/>
    </source>
</evidence>
<dbReference type="CDD" id="cd07996">
    <property type="entry name" value="WGR_MMR_like"/>
    <property type="match status" value="1"/>
</dbReference>
<protein>
    <submittedName>
        <fullName evidence="3">WGR domain-containing protein</fullName>
    </submittedName>
</protein>
<dbReference type="Gene3D" id="2.20.140.10">
    <property type="entry name" value="WGR domain"/>
    <property type="match status" value="1"/>
</dbReference>
<dbReference type="PROSITE" id="PS51977">
    <property type="entry name" value="WGR"/>
    <property type="match status" value="1"/>
</dbReference>
<proteinExistence type="predicted"/>
<dbReference type="Pfam" id="PF05406">
    <property type="entry name" value="WGR"/>
    <property type="match status" value="1"/>
</dbReference>
<dbReference type="InterPro" id="IPR025406">
    <property type="entry name" value="DUF4132"/>
</dbReference>
<evidence type="ECO:0000256" key="1">
    <source>
        <dbReference type="SAM" id="MobiDB-lite"/>
    </source>
</evidence>
<dbReference type="Proteomes" id="UP000198551">
    <property type="component" value="Unassembled WGS sequence"/>
</dbReference>
<dbReference type="InterPro" id="IPR049809">
    <property type="entry name" value="YehF/YfeS-like_WGR"/>
</dbReference>
<dbReference type="AlphaFoldDB" id="A0A1C4WCV6"/>
<keyword evidence="4" id="KW-1185">Reference proteome</keyword>
<evidence type="ECO:0000313" key="3">
    <source>
        <dbReference type="EMBL" id="SCE94020.1"/>
    </source>
</evidence>
<dbReference type="RefSeq" id="WP_091043608.1">
    <property type="nucleotide sequence ID" value="NZ_FMCV01000004.1"/>
</dbReference>
<gene>
    <name evidence="3" type="ORF">GA0070215_104395</name>
</gene>